<dbReference type="KEGG" id="vg:22475502"/>
<protein>
    <submittedName>
        <fullName evidence="1">Uncharacterized protein</fullName>
    </submittedName>
</protein>
<sequence>MVKPLDFSERAEFLKTVVRARMTRRQWFLVFGAERVDNLSAKDLASSITNLYADIESADIDSIIESYLEQKNDLRNETNV</sequence>
<dbReference type="OrthoDB" id="26733at10239"/>
<dbReference type="EMBL" id="KM190144">
    <property type="protein sequence ID" value="AII27704.1"/>
    <property type="molecule type" value="Genomic_DNA"/>
</dbReference>
<accession>A0A076GCV1</accession>
<reference evidence="1 2" key="1">
    <citation type="journal article" date="2015" name="Genome Announc.">
        <title>Genomic Analysis of Broad-Host-Range Enterobacteriophage Av-05.</title>
        <authorList>
            <person name="Amarillas L."/>
            <person name="Lopez-Cuevas O."/>
            <person name="Leon-Felix J."/>
            <person name="Castro-Del Campo N."/>
            <person name="Gerba C.P."/>
            <person name="Chaidez C."/>
        </authorList>
    </citation>
    <scope>NUCLEOTIDE SEQUENCE [LARGE SCALE GENOMIC DNA]</scope>
</reference>
<organism evidence="1 2">
    <name type="scientific">Escherichia phage Av-05</name>
    <dbReference type="NCBI Taxonomy" id="1527519"/>
    <lineage>
        <taxon>Viruses</taxon>
        <taxon>Duplodnaviria</taxon>
        <taxon>Heunggongvirae</taxon>
        <taxon>Uroviricota</taxon>
        <taxon>Caudoviricetes</taxon>
        <taxon>Vequintavirinae</taxon>
        <taxon>Avunavirus</taxon>
        <taxon>Avunavirus Av05</taxon>
    </lineage>
</organism>
<evidence type="ECO:0000313" key="1">
    <source>
        <dbReference type="EMBL" id="AII27704.1"/>
    </source>
</evidence>
<dbReference type="Proteomes" id="UP000028961">
    <property type="component" value="Segment"/>
</dbReference>
<proteinExistence type="predicted"/>
<dbReference type="GeneID" id="22475502"/>
<gene>
    <name evidence="1" type="ORF">Av05_00161</name>
</gene>
<evidence type="ECO:0000313" key="2">
    <source>
        <dbReference type="Proteomes" id="UP000028961"/>
    </source>
</evidence>
<keyword evidence="2" id="KW-1185">Reference proteome</keyword>
<dbReference type="RefSeq" id="YP_009111235.1">
    <property type="nucleotide sequence ID" value="NC_025830.1"/>
</dbReference>
<name>A0A076GCV1_9CAUD</name>